<organism evidence="2 3">
    <name type="scientific">Psychrosphaera haliotis</name>
    <dbReference type="NCBI Taxonomy" id="555083"/>
    <lineage>
        <taxon>Bacteria</taxon>
        <taxon>Pseudomonadati</taxon>
        <taxon>Pseudomonadota</taxon>
        <taxon>Gammaproteobacteria</taxon>
        <taxon>Alteromonadales</taxon>
        <taxon>Pseudoalteromonadaceae</taxon>
        <taxon>Psychrosphaera</taxon>
    </lineage>
</organism>
<dbReference type="RefSeq" id="WP_155693958.1">
    <property type="nucleotide sequence ID" value="NZ_WOCD01000001.1"/>
</dbReference>
<evidence type="ECO:0000313" key="3">
    <source>
        <dbReference type="Proteomes" id="UP000439994"/>
    </source>
</evidence>
<gene>
    <name evidence="2" type="ORF">GNP35_01740</name>
</gene>
<accession>A0A6N8F3T6</accession>
<evidence type="ECO:0000313" key="2">
    <source>
        <dbReference type="EMBL" id="MUH71326.1"/>
    </source>
</evidence>
<feature type="compositionally biased region" description="Polar residues" evidence="1">
    <location>
        <begin position="227"/>
        <end position="240"/>
    </location>
</feature>
<dbReference type="EMBL" id="WOCD01000001">
    <property type="protein sequence ID" value="MUH71326.1"/>
    <property type="molecule type" value="Genomic_DNA"/>
</dbReference>
<sequence length="328" mass="35645">MESKTFPITSTQANTKSDTSTSQQASVLFKQLSQHLADKPGHVSHQLQQQSLVVPDKLKAELSLWLTSKPAPTIESMPAAIKNWLVPALNQLQSQQGLSSLTLSQWLPLITKMQLLNSAPNAQTAASLAQTAALANSSTLLRISWLIGSSSLASKSGSVSQANQAMVGGLLKLLIPISMQDKASLIIREQSQALQQSQQAVQAKQTNEQAQLNAAQEQNQQNRVNQRSSSSTGQSDTPGNNQALSFSLTFDLDGTGLLFIDINLNALNLQSKCTCSNTPLLQKVERYWPMLQERLSKFGFSVKNESMVDENLALAPEHKGTRLIDIKV</sequence>
<evidence type="ECO:0000256" key="1">
    <source>
        <dbReference type="SAM" id="MobiDB-lite"/>
    </source>
</evidence>
<feature type="compositionally biased region" description="Low complexity" evidence="1">
    <location>
        <begin position="205"/>
        <end position="226"/>
    </location>
</feature>
<feature type="region of interest" description="Disordered" evidence="1">
    <location>
        <begin position="1"/>
        <end position="22"/>
    </location>
</feature>
<reference evidence="2 3" key="1">
    <citation type="submission" date="2019-11" db="EMBL/GenBank/DDBJ databases">
        <title>P. haliotis isolates from Z. marina roots.</title>
        <authorList>
            <person name="Cohen M."/>
            <person name="Jospin G."/>
            <person name="Eisen J.A."/>
            <person name="Coil D.A."/>
        </authorList>
    </citation>
    <scope>NUCLEOTIDE SEQUENCE [LARGE SCALE GENOMIC DNA]</scope>
    <source>
        <strain evidence="2 3">UCD-MCMsp1aY</strain>
    </source>
</reference>
<comment type="caution">
    <text evidence="2">The sequence shown here is derived from an EMBL/GenBank/DDBJ whole genome shotgun (WGS) entry which is preliminary data.</text>
</comment>
<proteinExistence type="predicted"/>
<name>A0A6N8F3T6_9GAMM</name>
<dbReference type="AlphaFoldDB" id="A0A6N8F3T6"/>
<keyword evidence="3" id="KW-1185">Reference proteome</keyword>
<protein>
    <submittedName>
        <fullName evidence="2">Uncharacterized protein</fullName>
    </submittedName>
</protein>
<feature type="region of interest" description="Disordered" evidence="1">
    <location>
        <begin position="205"/>
        <end position="240"/>
    </location>
</feature>
<dbReference type="Proteomes" id="UP000439994">
    <property type="component" value="Unassembled WGS sequence"/>
</dbReference>